<dbReference type="SUPFAM" id="SSF88723">
    <property type="entry name" value="PIN domain-like"/>
    <property type="match status" value="1"/>
</dbReference>
<dbReference type="AlphaFoldDB" id="A0A6S6U3D0"/>
<dbReference type="Gene3D" id="3.40.50.1010">
    <property type="entry name" value="5'-nuclease"/>
    <property type="match status" value="1"/>
</dbReference>
<proteinExistence type="predicted"/>
<protein>
    <submittedName>
        <fullName evidence="2">Nucleotide-binding protein</fullName>
    </submittedName>
</protein>
<evidence type="ECO:0000313" key="2">
    <source>
        <dbReference type="EMBL" id="CAA6829005.1"/>
    </source>
</evidence>
<dbReference type="Pfam" id="PF01850">
    <property type="entry name" value="PIN"/>
    <property type="match status" value="1"/>
</dbReference>
<dbReference type="InterPro" id="IPR002716">
    <property type="entry name" value="PIN_dom"/>
</dbReference>
<accession>A0A6S6U3D0</accession>
<sequence length="138" mass="15815">MIGLDTNILARYYVDDADDSEAGKQQLAAKRLFESGQELKISKTVLLEFEWVLRGYYRFSPEEIVPVLQQLLSQPHIHIESRSEVEQAIAGLEDGLDFADALHHAHYQDCDAMASFDDRRFARRVKRLGMAPRIIIPK</sequence>
<organism evidence="2">
    <name type="scientific">uncultured Thiotrichaceae bacterium</name>
    <dbReference type="NCBI Taxonomy" id="298394"/>
    <lineage>
        <taxon>Bacteria</taxon>
        <taxon>Pseudomonadati</taxon>
        <taxon>Pseudomonadota</taxon>
        <taxon>Gammaproteobacteria</taxon>
        <taxon>Thiotrichales</taxon>
        <taxon>Thiotrichaceae</taxon>
        <taxon>environmental samples</taxon>
    </lineage>
</organism>
<gene>
    <name evidence="2" type="ORF">HELGO_WM52150</name>
</gene>
<feature type="domain" description="PIN" evidence="1">
    <location>
        <begin position="4"/>
        <end position="123"/>
    </location>
</feature>
<dbReference type="EMBL" id="CACVAT010000490">
    <property type="protein sequence ID" value="CAA6829005.1"/>
    <property type="molecule type" value="Genomic_DNA"/>
</dbReference>
<reference evidence="2" key="1">
    <citation type="submission" date="2020-01" db="EMBL/GenBank/DDBJ databases">
        <authorList>
            <person name="Meier V. D."/>
            <person name="Meier V D."/>
        </authorList>
    </citation>
    <scope>NUCLEOTIDE SEQUENCE</scope>
    <source>
        <strain evidence="2">HLG_WM_MAG_09</strain>
    </source>
</reference>
<evidence type="ECO:0000259" key="1">
    <source>
        <dbReference type="Pfam" id="PF01850"/>
    </source>
</evidence>
<dbReference type="CDD" id="cd18683">
    <property type="entry name" value="PIN_VapC-like"/>
    <property type="match status" value="1"/>
</dbReference>
<name>A0A6S6U3D0_9GAMM</name>
<dbReference type="InterPro" id="IPR029060">
    <property type="entry name" value="PIN-like_dom_sf"/>
</dbReference>